<dbReference type="EMBL" id="VIWT01000002">
    <property type="protein sequence ID" value="TWF91021.1"/>
    <property type="molecule type" value="Genomic_DNA"/>
</dbReference>
<keyword evidence="4" id="KW-1185">Reference proteome</keyword>
<dbReference type="Pfam" id="PF03992">
    <property type="entry name" value="ABM"/>
    <property type="match status" value="1"/>
</dbReference>
<dbReference type="Proteomes" id="UP000317940">
    <property type="component" value="Unassembled WGS sequence"/>
</dbReference>
<dbReference type="GO" id="GO:0004497">
    <property type="term" value="F:monooxygenase activity"/>
    <property type="evidence" value="ECO:0007669"/>
    <property type="project" value="UniProtKB-KW"/>
</dbReference>
<gene>
    <name evidence="3" type="ORF">FHX73_12133</name>
</gene>
<proteinExistence type="predicted"/>
<sequence>MSTLVITELFARPGRGDDVATLLLDILGESLKHEGCEEIRILRDQNDVDHVAGLTQWTEAHNYTDYLAWRTAHGFTATFEAMLTRPLVIHYYDGIYQGQGIAARDGGKGDGGDSGEGDSGEGTGLTLG</sequence>
<feature type="domain" description="ABM" evidence="2">
    <location>
        <begin position="5"/>
        <end position="78"/>
    </location>
</feature>
<comment type="caution">
    <text evidence="3">The sequence shown here is derived from an EMBL/GenBank/DDBJ whole genome shotgun (WGS) entry which is preliminary data.</text>
</comment>
<dbReference type="InterPro" id="IPR011008">
    <property type="entry name" value="Dimeric_a/b-barrel"/>
</dbReference>
<dbReference type="OrthoDB" id="7867302at2"/>
<reference evidence="3 4" key="1">
    <citation type="submission" date="2019-06" db="EMBL/GenBank/DDBJ databases">
        <title>Sequencing the genomes of 1000 actinobacteria strains.</title>
        <authorList>
            <person name="Klenk H.-P."/>
        </authorList>
    </citation>
    <scope>NUCLEOTIDE SEQUENCE [LARGE SCALE GENOMIC DNA]</scope>
    <source>
        <strain evidence="3 4">DSM 44826</strain>
    </source>
</reference>
<evidence type="ECO:0000256" key="1">
    <source>
        <dbReference type="SAM" id="MobiDB-lite"/>
    </source>
</evidence>
<evidence type="ECO:0000259" key="2">
    <source>
        <dbReference type="Pfam" id="PF03992"/>
    </source>
</evidence>
<dbReference type="Gene3D" id="3.30.70.100">
    <property type="match status" value="1"/>
</dbReference>
<accession>A0A561TV94</accession>
<protein>
    <submittedName>
        <fullName evidence="3">Quinol monooxygenase YgiN</fullName>
    </submittedName>
</protein>
<feature type="region of interest" description="Disordered" evidence="1">
    <location>
        <begin position="103"/>
        <end position="128"/>
    </location>
</feature>
<keyword evidence="3" id="KW-0503">Monooxygenase</keyword>
<dbReference type="InterPro" id="IPR007138">
    <property type="entry name" value="ABM_dom"/>
</dbReference>
<dbReference type="RefSeq" id="WP_145908676.1">
    <property type="nucleotide sequence ID" value="NZ_BAAAMZ010000002.1"/>
</dbReference>
<dbReference type="AlphaFoldDB" id="A0A561TV94"/>
<evidence type="ECO:0000313" key="3">
    <source>
        <dbReference type="EMBL" id="TWF91021.1"/>
    </source>
</evidence>
<keyword evidence="3" id="KW-0560">Oxidoreductase</keyword>
<dbReference type="SUPFAM" id="SSF54909">
    <property type="entry name" value="Dimeric alpha+beta barrel"/>
    <property type="match status" value="1"/>
</dbReference>
<evidence type="ECO:0000313" key="4">
    <source>
        <dbReference type="Proteomes" id="UP000317940"/>
    </source>
</evidence>
<name>A0A561TV94_9ACTN</name>
<organism evidence="3 4">
    <name type="scientific">Kitasatospora viridis</name>
    <dbReference type="NCBI Taxonomy" id="281105"/>
    <lineage>
        <taxon>Bacteria</taxon>
        <taxon>Bacillati</taxon>
        <taxon>Actinomycetota</taxon>
        <taxon>Actinomycetes</taxon>
        <taxon>Kitasatosporales</taxon>
        <taxon>Streptomycetaceae</taxon>
        <taxon>Kitasatospora</taxon>
    </lineage>
</organism>